<dbReference type="Gene3D" id="2.60.120.10">
    <property type="entry name" value="Jelly Rolls"/>
    <property type="match status" value="1"/>
</dbReference>
<dbReference type="InterPro" id="IPR001387">
    <property type="entry name" value="Cro/C1-type_HTH"/>
</dbReference>
<dbReference type="InterPro" id="IPR011051">
    <property type="entry name" value="RmlC_Cupin_sf"/>
</dbReference>
<dbReference type="CDD" id="cd00093">
    <property type="entry name" value="HTH_XRE"/>
    <property type="match status" value="1"/>
</dbReference>
<dbReference type="CDD" id="cd02209">
    <property type="entry name" value="cupin_XRE_C"/>
    <property type="match status" value="1"/>
</dbReference>
<name>A0A7Y2Q0Q8_9MICO</name>
<dbReference type="InterPro" id="IPR014710">
    <property type="entry name" value="RmlC-like_jellyroll"/>
</dbReference>
<dbReference type="Proteomes" id="UP000543598">
    <property type="component" value="Unassembled WGS sequence"/>
</dbReference>
<dbReference type="InterPro" id="IPR050807">
    <property type="entry name" value="TransReg_Diox_bact_type"/>
</dbReference>
<proteinExistence type="predicted"/>
<reference evidence="4 5" key="1">
    <citation type="submission" date="2020-05" db="EMBL/GenBank/DDBJ databases">
        <title>MicrobeNet Type strains.</title>
        <authorList>
            <person name="Nicholson A.C."/>
        </authorList>
    </citation>
    <scope>NUCLEOTIDE SEQUENCE [LARGE SCALE GENOMIC DNA]</scope>
    <source>
        <strain evidence="4 5">JCM 14282</strain>
    </source>
</reference>
<evidence type="ECO:0000313" key="5">
    <source>
        <dbReference type="Proteomes" id="UP000543598"/>
    </source>
</evidence>
<keyword evidence="5" id="KW-1185">Reference proteome</keyword>
<organism evidence="4 5">
    <name type="scientific">Microbacterium ulmi</name>
    <dbReference type="NCBI Taxonomy" id="179095"/>
    <lineage>
        <taxon>Bacteria</taxon>
        <taxon>Bacillati</taxon>
        <taxon>Actinomycetota</taxon>
        <taxon>Actinomycetes</taxon>
        <taxon>Micrococcales</taxon>
        <taxon>Microbacteriaceae</taxon>
        <taxon>Microbacterium</taxon>
    </lineage>
</organism>
<accession>A0A7Y2Q0Q8</accession>
<evidence type="ECO:0000259" key="3">
    <source>
        <dbReference type="PROSITE" id="PS50943"/>
    </source>
</evidence>
<gene>
    <name evidence="4" type="ORF">HLA99_06680</name>
</gene>
<evidence type="ECO:0000256" key="2">
    <source>
        <dbReference type="SAM" id="MobiDB-lite"/>
    </source>
</evidence>
<feature type="compositionally biased region" description="Low complexity" evidence="2">
    <location>
        <begin position="9"/>
        <end position="29"/>
    </location>
</feature>
<dbReference type="Gene3D" id="1.10.260.40">
    <property type="entry name" value="lambda repressor-like DNA-binding domains"/>
    <property type="match status" value="1"/>
</dbReference>
<keyword evidence="1" id="KW-0238">DNA-binding</keyword>
<comment type="caution">
    <text evidence="4">The sequence shown here is derived from an EMBL/GenBank/DDBJ whole genome shotgun (WGS) entry which is preliminary data.</text>
</comment>
<dbReference type="SUPFAM" id="SSF51182">
    <property type="entry name" value="RmlC-like cupins"/>
    <property type="match status" value="1"/>
</dbReference>
<dbReference type="Pfam" id="PF01381">
    <property type="entry name" value="HTH_3"/>
    <property type="match status" value="1"/>
</dbReference>
<feature type="domain" description="HTH cro/C1-type" evidence="3">
    <location>
        <begin position="34"/>
        <end position="88"/>
    </location>
</feature>
<dbReference type="SUPFAM" id="SSF47413">
    <property type="entry name" value="lambda repressor-like DNA-binding domains"/>
    <property type="match status" value="1"/>
</dbReference>
<dbReference type="RefSeq" id="WP_167037188.1">
    <property type="nucleotide sequence ID" value="NZ_BAAANA010000001.1"/>
</dbReference>
<dbReference type="PROSITE" id="PS50943">
    <property type="entry name" value="HTH_CROC1"/>
    <property type="match status" value="1"/>
</dbReference>
<dbReference type="Pfam" id="PF07883">
    <property type="entry name" value="Cupin_2"/>
    <property type="match status" value="1"/>
</dbReference>
<dbReference type="GO" id="GO:0003700">
    <property type="term" value="F:DNA-binding transcription factor activity"/>
    <property type="evidence" value="ECO:0007669"/>
    <property type="project" value="TreeGrafter"/>
</dbReference>
<dbReference type="InterPro" id="IPR010982">
    <property type="entry name" value="Lambda_DNA-bd_dom_sf"/>
</dbReference>
<sequence length="217" mass="22891">MASTHPHPDAVGAVPAGADAPDLGDSPPDVGSRLRALRREQGMSARQLAESLGISPSAVSQIERGVLQPSVSRLIAITDALGVPLASVFDAKADVIAEIEATIGGFALERAGHSSVVTLGSGVLFRRLSPGRTPGVDYFESTYPPGSSAHAEAELFRHDGYEIGRVSSGELTIDFEEEKVVLRPGDAISFPCSRPHRIHNAGDEDAVAQWLIVHAER</sequence>
<dbReference type="GO" id="GO:0003677">
    <property type="term" value="F:DNA binding"/>
    <property type="evidence" value="ECO:0007669"/>
    <property type="project" value="UniProtKB-KW"/>
</dbReference>
<dbReference type="PANTHER" id="PTHR46797:SF1">
    <property type="entry name" value="METHYLPHOSPHONATE SYNTHASE"/>
    <property type="match status" value="1"/>
</dbReference>
<dbReference type="GO" id="GO:0005829">
    <property type="term" value="C:cytosol"/>
    <property type="evidence" value="ECO:0007669"/>
    <property type="project" value="TreeGrafter"/>
</dbReference>
<dbReference type="InterPro" id="IPR013096">
    <property type="entry name" value="Cupin_2"/>
</dbReference>
<protein>
    <submittedName>
        <fullName evidence="4">Helix-turn-helix transcriptional regulator</fullName>
    </submittedName>
</protein>
<dbReference type="PANTHER" id="PTHR46797">
    <property type="entry name" value="HTH-TYPE TRANSCRIPTIONAL REGULATOR"/>
    <property type="match status" value="1"/>
</dbReference>
<evidence type="ECO:0000313" key="4">
    <source>
        <dbReference type="EMBL" id="NNH03537.1"/>
    </source>
</evidence>
<feature type="region of interest" description="Disordered" evidence="2">
    <location>
        <begin position="1"/>
        <end position="31"/>
    </location>
</feature>
<dbReference type="EMBL" id="JABEMB010000006">
    <property type="protein sequence ID" value="NNH03537.1"/>
    <property type="molecule type" value="Genomic_DNA"/>
</dbReference>
<dbReference type="SMART" id="SM00530">
    <property type="entry name" value="HTH_XRE"/>
    <property type="match status" value="1"/>
</dbReference>
<dbReference type="AlphaFoldDB" id="A0A7Y2Q0Q8"/>
<evidence type="ECO:0000256" key="1">
    <source>
        <dbReference type="ARBA" id="ARBA00023125"/>
    </source>
</evidence>